<comment type="similarity">
    <text evidence="2">Belongs to the syntaxin family.</text>
</comment>
<name>A0A067Q0V2_9AGAM</name>
<dbReference type="CDD" id="cd15849">
    <property type="entry name" value="SNARE_Sso1"/>
    <property type="match status" value="1"/>
</dbReference>
<gene>
    <name evidence="10" type="ORF">JAAARDRAFT_124926</name>
</gene>
<dbReference type="FunFam" id="1.20.58.70:FF:000008">
    <property type="entry name" value="Syntaxin family protein"/>
    <property type="match status" value="1"/>
</dbReference>
<organism evidence="10 11">
    <name type="scientific">Jaapia argillacea MUCL 33604</name>
    <dbReference type="NCBI Taxonomy" id="933084"/>
    <lineage>
        <taxon>Eukaryota</taxon>
        <taxon>Fungi</taxon>
        <taxon>Dikarya</taxon>
        <taxon>Basidiomycota</taxon>
        <taxon>Agaricomycotina</taxon>
        <taxon>Agaricomycetes</taxon>
        <taxon>Agaricomycetidae</taxon>
        <taxon>Jaapiales</taxon>
        <taxon>Jaapiaceae</taxon>
        <taxon>Jaapia</taxon>
    </lineage>
</organism>
<evidence type="ECO:0000259" key="9">
    <source>
        <dbReference type="PROSITE" id="PS50192"/>
    </source>
</evidence>
<dbReference type="GO" id="GO:0012505">
    <property type="term" value="C:endomembrane system"/>
    <property type="evidence" value="ECO:0007669"/>
    <property type="project" value="TreeGrafter"/>
</dbReference>
<dbReference type="CDD" id="cd00179">
    <property type="entry name" value="SynN"/>
    <property type="match status" value="1"/>
</dbReference>
<dbReference type="GO" id="GO:0005886">
    <property type="term" value="C:plasma membrane"/>
    <property type="evidence" value="ECO:0007669"/>
    <property type="project" value="TreeGrafter"/>
</dbReference>
<reference evidence="11" key="1">
    <citation type="journal article" date="2014" name="Proc. Natl. Acad. Sci. U.S.A.">
        <title>Extensive sampling of basidiomycete genomes demonstrates inadequacy of the white-rot/brown-rot paradigm for wood decay fungi.</title>
        <authorList>
            <person name="Riley R."/>
            <person name="Salamov A.A."/>
            <person name="Brown D.W."/>
            <person name="Nagy L.G."/>
            <person name="Floudas D."/>
            <person name="Held B.W."/>
            <person name="Levasseur A."/>
            <person name="Lombard V."/>
            <person name="Morin E."/>
            <person name="Otillar R."/>
            <person name="Lindquist E.A."/>
            <person name="Sun H."/>
            <person name="LaButti K.M."/>
            <person name="Schmutz J."/>
            <person name="Jabbour D."/>
            <person name="Luo H."/>
            <person name="Baker S.E."/>
            <person name="Pisabarro A.G."/>
            <person name="Walton J.D."/>
            <person name="Blanchette R.A."/>
            <person name="Henrissat B."/>
            <person name="Martin F."/>
            <person name="Cullen D."/>
            <person name="Hibbett D.S."/>
            <person name="Grigoriev I.V."/>
        </authorList>
    </citation>
    <scope>NUCLEOTIDE SEQUENCE [LARGE SCALE GENOMIC DNA]</scope>
    <source>
        <strain evidence="11">MUCL 33604</strain>
    </source>
</reference>
<dbReference type="FunCoup" id="A0A067Q0V2">
    <property type="interactions" value="211"/>
</dbReference>
<dbReference type="Gene3D" id="1.20.58.70">
    <property type="match status" value="1"/>
</dbReference>
<dbReference type="GO" id="GO:0005484">
    <property type="term" value="F:SNAP receptor activity"/>
    <property type="evidence" value="ECO:0007669"/>
    <property type="project" value="TreeGrafter"/>
</dbReference>
<accession>A0A067Q0V2</accession>
<evidence type="ECO:0000256" key="7">
    <source>
        <dbReference type="SAM" id="MobiDB-lite"/>
    </source>
</evidence>
<keyword evidence="3 8" id="KW-0812">Transmembrane</keyword>
<dbReference type="SMART" id="SM00503">
    <property type="entry name" value="SynN"/>
    <property type="match status" value="1"/>
</dbReference>
<keyword evidence="4 8" id="KW-1133">Transmembrane helix</keyword>
<feature type="domain" description="T-SNARE coiled-coil homology" evidence="9">
    <location>
        <begin position="209"/>
        <end position="271"/>
    </location>
</feature>
<evidence type="ECO:0000256" key="5">
    <source>
        <dbReference type="ARBA" id="ARBA00023054"/>
    </source>
</evidence>
<dbReference type="Proteomes" id="UP000027265">
    <property type="component" value="Unassembled WGS sequence"/>
</dbReference>
<dbReference type="STRING" id="933084.A0A067Q0V2"/>
<dbReference type="GO" id="GO:0000149">
    <property type="term" value="F:SNARE binding"/>
    <property type="evidence" value="ECO:0007669"/>
    <property type="project" value="TreeGrafter"/>
</dbReference>
<dbReference type="AlphaFoldDB" id="A0A067Q0V2"/>
<protein>
    <recommendedName>
        <fullName evidence="9">t-SNARE coiled-coil homology domain-containing protein</fullName>
    </recommendedName>
</protein>
<keyword evidence="6 8" id="KW-0472">Membrane</keyword>
<dbReference type="EMBL" id="KL197713">
    <property type="protein sequence ID" value="KDQ60703.1"/>
    <property type="molecule type" value="Genomic_DNA"/>
</dbReference>
<dbReference type="InterPro" id="IPR000727">
    <property type="entry name" value="T_SNARE_dom"/>
</dbReference>
<dbReference type="InParanoid" id="A0A067Q0V2"/>
<evidence type="ECO:0000313" key="11">
    <source>
        <dbReference type="Proteomes" id="UP000027265"/>
    </source>
</evidence>
<evidence type="ECO:0000256" key="8">
    <source>
        <dbReference type="SAM" id="Phobius"/>
    </source>
</evidence>
<evidence type="ECO:0000256" key="4">
    <source>
        <dbReference type="ARBA" id="ARBA00022989"/>
    </source>
</evidence>
<evidence type="ECO:0000256" key="3">
    <source>
        <dbReference type="ARBA" id="ARBA00022692"/>
    </source>
</evidence>
<dbReference type="OrthoDB" id="10255013at2759"/>
<dbReference type="GO" id="GO:0031201">
    <property type="term" value="C:SNARE complex"/>
    <property type="evidence" value="ECO:0007669"/>
    <property type="project" value="TreeGrafter"/>
</dbReference>
<dbReference type="Pfam" id="PF05739">
    <property type="entry name" value="SNARE"/>
    <property type="match status" value="1"/>
</dbReference>
<feature type="transmembrane region" description="Helical" evidence="8">
    <location>
        <begin position="283"/>
        <end position="304"/>
    </location>
</feature>
<evidence type="ECO:0000256" key="1">
    <source>
        <dbReference type="ARBA" id="ARBA00004211"/>
    </source>
</evidence>
<evidence type="ECO:0000256" key="6">
    <source>
        <dbReference type="ARBA" id="ARBA00023136"/>
    </source>
</evidence>
<proteinExistence type="inferred from homology"/>
<dbReference type="GO" id="GO:0006887">
    <property type="term" value="P:exocytosis"/>
    <property type="evidence" value="ECO:0007669"/>
    <property type="project" value="TreeGrafter"/>
</dbReference>
<dbReference type="PANTHER" id="PTHR19957">
    <property type="entry name" value="SYNTAXIN"/>
    <property type="match status" value="1"/>
</dbReference>
<keyword evidence="5" id="KW-0175">Coiled coil</keyword>
<dbReference type="HOGENOM" id="CLU_042423_0_1_1"/>
<dbReference type="InterPro" id="IPR006011">
    <property type="entry name" value="Syntaxin_N"/>
</dbReference>
<keyword evidence="11" id="KW-1185">Reference proteome</keyword>
<dbReference type="PANTHER" id="PTHR19957:SF307">
    <property type="entry name" value="PROTEIN SSO1-RELATED"/>
    <property type="match status" value="1"/>
</dbReference>
<dbReference type="GO" id="GO:0048278">
    <property type="term" value="P:vesicle docking"/>
    <property type="evidence" value="ECO:0007669"/>
    <property type="project" value="TreeGrafter"/>
</dbReference>
<sequence length="310" mass="34740">MARDRLAALRRGQGGSPASPTSPQAGYEMSGLRAPETISSDAKGDGPADFYAEISTVQDLTRQFDTNVGKISELHSRSLNNMDEAMNQQYTTQLDELIAETRNLGNSLKQRIESLGSQAAGAQDVRIRKNQASRLDWKFMDALQNYQNVEKEYRSRYKQRVERQFKIVKPDATPEEVAAVVNDTSGSGNQVFAQALTSSTRYGESRAAYREVQERHEDILRIEQTISELAQLFSDMSILIQQQDEQIDNIQKSAIGVAADTEAAHDHTVKAVKSARGARRKRWICFWLTILILIIIAVIVVVSIHPWTKN</sequence>
<dbReference type="GO" id="GO:0006886">
    <property type="term" value="P:intracellular protein transport"/>
    <property type="evidence" value="ECO:0007669"/>
    <property type="project" value="TreeGrafter"/>
</dbReference>
<dbReference type="SUPFAM" id="SSF47661">
    <property type="entry name" value="t-snare proteins"/>
    <property type="match status" value="1"/>
</dbReference>
<dbReference type="InterPro" id="IPR010989">
    <property type="entry name" value="SNARE"/>
</dbReference>
<dbReference type="SMART" id="SM00397">
    <property type="entry name" value="t_SNARE"/>
    <property type="match status" value="1"/>
</dbReference>
<evidence type="ECO:0000256" key="2">
    <source>
        <dbReference type="ARBA" id="ARBA00009063"/>
    </source>
</evidence>
<dbReference type="InterPro" id="IPR045242">
    <property type="entry name" value="Syntaxin"/>
</dbReference>
<comment type="subcellular location">
    <subcellularLocation>
        <location evidence="1">Membrane</location>
        <topology evidence="1">Single-pass type IV membrane protein</topology>
    </subcellularLocation>
</comment>
<feature type="region of interest" description="Disordered" evidence="7">
    <location>
        <begin position="1"/>
        <end position="31"/>
    </location>
</feature>
<evidence type="ECO:0000313" key="10">
    <source>
        <dbReference type="EMBL" id="KDQ60703.1"/>
    </source>
</evidence>
<dbReference type="PROSITE" id="PS50192">
    <property type="entry name" value="T_SNARE"/>
    <property type="match status" value="1"/>
</dbReference>
<dbReference type="GO" id="GO:0006906">
    <property type="term" value="P:vesicle fusion"/>
    <property type="evidence" value="ECO:0007669"/>
    <property type="project" value="TreeGrafter"/>
</dbReference>
<dbReference type="Pfam" id="PF00804">
    <property type="entry name" value="Syntaxin"/>
    <property type="match status" value="1"/>
</dbReference>